<dbReference type="eggNOG" id="COG1309">
    <property type="taxonomic scope" value="Bacteria"/>
</dbReference>
<dbReference type="EMBL" id="AOUO01000325">
    <property type="protein sequence ID" value="EOD66245.1"/>
    <property type="molecule type" value="Genomic_DNA"/>
</dbReference>
<keyword evidence="1" id="KW-0805">Transcription regulation</keyword>
<dbReference type="InterPro" id="IPR050109">
    <property type="entry name" value="HTH-type_TetR-like_transc_reg"/>
</dbReference>
<evidence type="ECO:0000256" key="4">
    <source>
        <dbReference type="PROSITE-ProRule" id="PRU00335"/>
    </source>
</evidence>
<dbReference type="InterPro" id="IPR009057">
    <property type="entry name" value="Homeodomain-like_sf"/>
</dbReference>
<comment type="caution">
    <text evidence="7">The sequence shown here is derived from an EMBL/GenBank/DDBJ whole genome shotgun (WGS) entry which is preliminary data.</text>
</comment>
<dbReference type="GO" id="GO:0003700">
    <property type="term" value="F:DNA-binding transcription factor activity"/>
    <property type="evidence" value="ECO:0007669"/>
    <property type="project" value="TreeGrafter"/>
</dbReference>
<dbReference type="PANTHER" id="PTHR30055:SF234">
    <property type="entry name" value="HTH-TYPE TRANSCRIPTIONAL REGULATOR BETI"/>
    <property type="match status" value="1"/>
</dbReference>
<evidence type="ECO:0000259" key="6">
    <source>
        <dbReference type="PROSITE" id="PS50977"/>
    </source>
</evidence>
<feature type="domain" description="HTH tetR-type" evidence="6">
    <location>
        <begin position="19"/>
        <end position="79"/>
    </location>
</feature>
<feature type="region of interest" description="Disordered" evidence="5">
    <location>
        <begin position="1"/>
        <end position="20"/>
    </location>
</feature>
<dbReference type="SUPFAM" id="SSF46689">
    <property type="entry name" value="Homeodomain-like"/>
    <property type="match status" value="1"/>
</dbReference>
<dbReference type="Gene3D" id="1.10.357.10">
    <property type="entry name" value="Tetracycline Repressor, domain 2"/>
    <property type="match status" value="1"/>
</dbReference>
<name>R1HRP0_9PSEU</name>
<reference evidence="7 8" key="1">
    <citation type="submission" date="2013-02" db="EMBL/GenBank/DDBJ databases">
        <title>Draft genome sequence of Amycolatopsis vancoresmycina strain DSM 44592T.</title>
        <authorList>
            <person name="Kumar S."/>
            <person name="Kaur N."/>
            <person name="Kaur C."/>
            <person name="Raghava G.P.S."/>
            <person name="Mayilraj S."/>
        </authorList>
    </citation>
    <scope>NUCLEOTIDE SEQUENCE [LARGE SCALE GENOMIC DNA]</scope>
    <source>
        <strain evidence="7 8">DSM 44592</strain>
    </source>
</reference>
<protein>
    <submittedName>
        <fullName evidence="7">TetR family transcriptional regulator</fullName>
    </submittedName>
</protein>
<evidence type="ECO:0000256" key="3">
    <source>
        <dbReference type="ARBA" id="ARBA00023163"/>
    </source>
</evidence>
<accession>R1HRP0</accession>
<dbReference type="PRINTS" id="PR00455">
    <property type="entry name" value="HTHTETR"/>
</dbReference>
<sequence>MDHMSSPAPRGRPRKLPVSEQRARVLQATARVVAQHGMQGATIEQIAREAGVSRQAVYEQFGDRATLFAEVVALTEESAFTAIAGPSVADTQPGLRAWARANYANMVTFVADSPEAYGVLRAAERAGDPALTRLRERLAVVYADASRKRWAAHGIDSGRADRALVTLFFAMTESLVQATWDGEPPDQDALIDLLTEFTVGGVARLQTKASDVIDRLR</sequence>
<dbReference type="AlphaFoldDB" id="R1HRP0"/>
<proteinExistence type="predicted"/>
<keyword evidence="8" id="KW-1185">Reference proteome</keyword>
<evidence type="ECO:0000256" key="5">
    <source>
        <dbReference type="SAM" id="MobiDB-lite"/>
    </source>
</evidence>
<dbReference type="PATRIC" id="fig|1292037.4.peg.4280"/>
<keyword evidence="2 4" id="KW-0238">DNA-binding</keyword>
<evidence type="ECO:0000313" key="7">
    <source>
        <dbReference type="EMBL" id="EOD66245.1"/>
    </source>
</evidence>
<dbReference type="InterPro" id="IPR001647">
    <property type="entry name" value="HTH_TetR"/>
</dbReference>
<feature type="DNA-binding region" description="H-T-H motif" evidence="4">
    <location>
        <begin position="42"/>
        <end position="61"/>
    </location>
</feature>
<evidence type="ECO:0000256" key="2">
    <source>
        <dbReference type="ARBA" id="ARBA00023125"/>
    </source>
</evidence>
<keyword evidence="3" id="KW-0804">Transcription</keyword>
<dbReference type="GO" id="GO:0000976">
    <property type="term" value="F:transcription cis-regulatory region binding"/>
    <property type="evidence" value="ECO:0007669"/>
    <property type="project" value="TreeGrafter"/>
</dbReference>
<organism evidence="7 8">
    <name type="scientific">Amycolatopsis vancoresmycina DSM 44592</name>
    <dbReference type="NCBI Taxonomy" id="1292037"/>
    <lineage>
        <taxon>Bacteria</taxon>
        <taxon>Bacillati</taxon>
        <taxon>Actinomycetota</taxon>
        <taxon>Actinomycetes</taxon>
        <taxon>Pseudonocardiales</taxon>
        <taxon>Pseudonocardiaceae</taxon>
        <taxon>Amycolatopsis</taxon>
    </lineage>
</organism>
<dbReference type="PANTHER" id="PTHR30055">
    <property type="entry name" value="HTH-TYPE TRANSCRIPTIONAL REGULATOR RUTR"/>
    <property type="match status" value="1"/>
</dbReference>
<dbReference type="Proteomes" id="UP000014139">
    <property type="component" value="Unassembled WGS sequence"/>
</dbReference>
<gene>
    <name evidence="7" type="ORF">H480_22567</name>
</gene>
<evidence type="ECO:0000313" key="8">
    <source>
        <dbReference type="Proteomes" id="UP000014139"/>
    </source>
</evidence>
<dbReference type="PROSITE" id="PS50977">
    <property type="entry name" value="HTH_TETR_2"/>
    <property type="match status" value="1"/>
</dbReference>
<dbReference type="Pfam" id="PF00440">
    <property type="entry name" value="TetR_N"/>
    <property type="match status" value="1"/>
</dbReference>
<evidence type="ECO:0000256" key="1">
    <source>
        <dbReference type="ARBA" id="ARBA00023015"/>
    </source>
</evidence>